<evidence type="ECO:0000313" key="7">
    <source>
        <dbReference type="EMBL" id="BAM05106.1"/>
    </source>
</evidence>
<name>I0IIL8_PHYMF</name>
<evidence type="ECO:0000256" key="5">
    <source>
        <dbReference type="ARBA" id="ARBA00023136"/>
    </source>
</evidence>
<protein>
    <submittedName>
        <fullName evidence="7">Cytochrome c oxidase subunit IV</fullName>
        <ecNumber evidence="7">1.9.3.1</ecNumber>
    </submittedName>
</protein>
<keyword evidence="5 6" id="KW-0472">Membrane</keyword>
<dbReference type="Pfam" id="PF03626">
    <property type="entry name" value="COX4_pro"/>
    <property type="match status" value="1"/>
</dbReference>
<dbReference type="NCBIfam" id="TIGR02229">
    <property type="entry name" value="caa3_sub_IV"/>
    <property type="match status" value="1"/>
</dbReference>
<proteinExistence type="predicted"/>
<keyword evidence="3 6" id="KW-0812">Transmembrane</keyword>
<evidence type="ECO:0000256" key="3">
    <source>
        <dbReference type="ARBA" id="ARBA00022692"/>
    </source>
</evidence>
<evidence type="ECO:0000256" key="2">
    <source>
        <dbReference type="ARBA" id="ARBA00022475"/>
    </source>
</evidence>
<dbReference type="STRING" id="1142394.PSMK_29470"/>
<organism evidence="7 8">
    <name type="scientific">Phycisphaera mikurensis (strain NBRC 102666 / KCTC 22515 / FYK2301M01)</name>
    <dbReference type="NCBI Taxonomy" id="1142394"/>
    <lineage>
        <taxon>Bacteria</taxon>
        <taxon>Pseudomonadati</taxon>
        <taxon>Planctomycetota</taxon>
        <taxon>Phycisphaerae</taxon>
        <taxon>Phycisphaerales</taxon>
        <taxon>Phycisphaeraceae</taxon>
        <taxon>Phycisphaera</taxon>
    </lineage>
</organism>
<dbReference type="EMBL" id="AP012338">
    <property type="protein sequence ID" value="BAM05106.1"/>
    <property type="molecule type" value="Genomic_DNA"/>
</dbReference>
<keyword evidence="8" id="KW-1185">Reference proteome</keyword>
<dbReference type="HOGENOM" id="CLU_148653_0_0_0"/>
<feature type="transmembrane region" description="Helical" evidence="6">
    <location>
        <begin position="106"/>
        <end position="127"/>
    </location>
</feature>
<dbReference type="KEGG" id="phm:PSMK_29470"/>
<keyword evidence="2" id="KW-1003">Cell membrane</keyword>
<dbReference type="RefSeq" id="WP_014438314.1">
    <property type="nucleotide sequence ID" value="NC_017080.1"/>
</dbReference>
<dbReference type="EC" id="1.9.3.1" evidence="7"/>
<dbReference type="GO" id="GO:0005886">
    <property type="term" value="C:plasma membrane"/>
    <property type="evidence" value="ECO:0007669"/>
    <property type="project" value="UniProtKB-SubCell"/>
</dbReference>
<dbReference type="InterPro" id="IPR005171">
    <property type="entry name" value="Cyt_c_oxidase_su4_prok"/>
</dbReference>
<dbReference type="GO" id="GO:0016491">
    <property type="term" value="F:oxidoreductase activity"/>
    <property type="evidence" value="ECO:0007669"/>
    <property type="project" value="UniProtKB-KW"/>
</dbReference>
<dbReference type="eggNOG" id="ENOG50338KI">
    <property type="taxonomic scope" value="Bacteria"/>
</dbReference>
<dbReference type="OrthoDB" id="282123at2"/>
<accession>I0IIL8</accession>
<gene>
    <name evidence="7" type="primary">ctaF</name>
    <name evidence="7" type="ordered locus">PSMK_29470</name>
</gene>
<keyword evidence="4 6" id="KW-1133">Transmembrane helix</keyword>
<evidence type="ECO:0000313" key="8">
    <source>
        <dbReference type="Proteomes" id="UP000007881"/>
    </source>
</evidence>
<feature type="transmembrane region" description="Helical" evidence="6">
    <location>
        <begin position="48"/>
        <end position="66"/>
    </location>
</feature>
<dbReference type="InterPro" id="IPR011743">
    <property type="entry name" value="Caa3_sub_IV"/>
</dbReference>
<keyword evidence="7" id="KW-0560">Oxidoreductase</keyword>
<evidence type="ECO:0000256" key="1">
    <source>
        <dbReference type="ARBA" id="ARBA00004651"/>
    </source>
</evidence>
<reference evidence="7 8" key="1">
    <citation type="submission" date="2012-02" db="EMBL/GenBank/DDBJ databases">
        <title>Complete genome sequence of Phycisphaera mikurensis NBRC 102666.</title>
        <authorList>
            <person name="Ankai A."/>
            <person name="Hosoyama A."/>
            <person name="Terui Y."/>
            <person name="Sekine M."/>
            <person name="Fukai R."/>
            <person name="Kato Y."/>
            <person name="Nakamura S."/>
            <person name="Yamada-Narita S."/>
            <person name="Kawakoshi A."/>
            <person name="Fukunaga Y."/>
            <person name="Yamazaki S."/>
            <person name="Fujita N."/>
        </authorList>
    </citation>
    <scope>NUCLEOTIDE SEQUENCE [LARGE SCALE GENOMIC DNA]</scope>
    <source>
        <strain evidence="8">NBRC 102666 / KCTC 22515 / FYK2301M01</strain>
    </source>
</reference>
<sequence length="146" mass="16019">MSEALEQDKLGGESAAEAQGPARRVEAHAHGFGDANADHDHHDHGPSYKLLTLVFVTLLALTWLTVHVVNYDFGYNGNLILAMAIATVKVAVVGLWFMHLRYDPPIFGFTLLLSFAFVALFIIFTLLDTSEVLYRVQEAATTSASQ</sequence>
<evidence type="ECO:0000256" key="6">
    <source>
        <dbReference type="SAM" id="Phobius"/>
    </source>
</evidence>
<evidence type="ECO:0000256" key="4">
    <source>
        <dbReference type="ARBA" id="ARBA00022989"/>
    </source>
</evidence>
<comment type="subcellular location">
    <subcellularLocation>
        <location evidence="1">Cell membrane</location>
        <topology evidence="1">Multi-pass membrane protein</topology>
    </subcellularLocation>
</comment>
<dbReference type="Proteomes" id="UP000007881">
    <property type="component" value="Chromosome"/>
</dbReference>
<feature type="transmembrane region" description="Helical" evidence="6">
    <location>
        <begin position="78"/>
        <end position="100"/>
    </location>
</feature>
<dbReference type="AlphaFoldDB" id="I0IIL8"/>